<sequence length="114" mass="12444">MTLTIWHNPRCTKSRQTLALLEARGLTPEIRRYLDAPPTEAEIRAALKALGLPAISLLRSKESLFSDLGLTTDSSDETLIAAMAAHPRLIERPLVLHGDRAALGRPPESVLAIL</sequence>
<dbReference type="SUPFAM" id="SSF52833">
    <property type="entry name" value="Thioredoxin-like"/>
    <property type="match status" value="1"/>
</dbReference>
<dbReference type="EC" id="1.20.4.1" evidence="4"/>
<evidence type="ECO:0000313" key="8">
    <source>
        <dbReference type="Proteomes" id="UP000634647"/>
    </source>
</evidence>
<dbReference type="PROSITE" id="PS51353">
    <property type="entry name" value="ARSC"/>
    <property type="match status" value="1"/>
</dbReference>
<dbReference type="PANTHER" id="PTHR30041:SF4">
    <property type="entry name" value="ARSENATE REDUCTASE"/>
    <property type="match status" value="1"/>
</dbReference>
<keyword evidence="2 4" id="KW-0560">Oxidoreductase</keyword>
<evidence type="ECO:0000256" key="2">
    <source>
        <dbReference type="ARBA" id="ARBA00023002"/>
    </source>
</evidence>
<dbReference type="EMBL" id="BNAB01000023">
    <property type="protein sequence ID" value="GHE05336.1"/>
    <property type="molecule type" value="Genomic_DNA"/>
</dbReference>
<reference evidence="5" key="3">
    <citation type="submission" date="2023-06" db="EMBL/GenBank/DDBJ databases">
        <authorList>
            <person name="Sun Q."/>
            <person name="Zhou Y."/>
        </authorList>
    </citation>
    <scope>NUCLEOTIDE SEQUENCE</scope>
    <source>
        <strain evidence="5">CGMCC 1.10859</strain>
    </source>
</reference>
<dbReference type="Proteomes" id="UP000634647">
    <property type="component" value="Unassembled WGS sequence"/>
</dbReference>
<dbReference type="Gene3D" id="3.40.30.10">
    <property type="entry name" value="Glutaredoxin"/>
    <property type="match status" value="1"/>
</dbReference>
<dbReference type="InterPro" id="IPR006660">
    <property type="entry name" value="Arsenate_reductase-like"/>
</dbReference>
<dbReference type="GO" id="GO:0008794">
    <property type="term" value="F:arsenate reductase (glutaredoxin) activity"/>
    <property type="evidence" value="ECO:0007669"/>
    <property type="project" value="UniProtKB-UniRule"/>
</dbReference>
<dbReference type="InterPro" id="IPR036249">
    <property type="entry name" value="Thioredoxin-like_sf"/>
</dbReference>
<dbReference type="EMBL" id="FNOB01000022">
    <property type="protein sequence ID" value="SDX63545.1"/>
    <property type="molecule type" value="Genomic_DNA"/>
</dbReference>
<dbReference type="InterPro" id="IPR006659">
    <property type="entry name" value="Arsenate_reductase"/>
</dbReference>
<proteinExistence type="inferred from homology"/>
<evidence type="ECO:0000313" key="5">
    <source>
        <dbReference type="EMBL" id="GHE05336.1"/>
    </source>
</evidence>
<dbReference type="AlphaFoldDB" id="A0AAN4UU86"/>
<dbReference type="CDD" id="cd03034">
    <property type="entry name" value="ArsC_ArsC"/>
    <property type="match status" value="1"/>
</dbReference>
<dbReference type="NCBIfam" id="TIGR00014">
    <property type="entry name" value="arsC"/>
    <property type="match status" value="1"/>
</dbReference>
<reference evidence="6 7" key="2">
    <citation type="submission" date="2016-10" db="EMBL/GenBank/DDBJ databases">
        <authorList>
            <person name="Varghese N."/>
            <person name="Submissions S."/>
        </authorList>
    </citation>
    <scope>NUCLEOTIDE SEQUENCE [LARGE SCALE GENOMIC DNA]</scope>
    <source>
        <strain evidence="6 7">DSM 24802</strain>
    </source>
</reference>
<dbReference type="PANTHER" id="PTHR30041">
    <property type="entry name" value="ARSENATE REDUCTASE"/>
    <property type="match status" value="1"/>
</dbReference>
<keyword evidence="7" id="KW-1185">Reference proteome</keyword>
<evidence type="ECO:0000256" key="4">
    <source>
        <dbReference type="RuleBase" id="RU362029"/>
    </source>
</evidence>
<evidence type="ECO:0000313" key="6">
    <source>
        <dbReference type="EMBL" id="SDX63545.1"/>
    </source>
</evidence>
<accession>A0AAN4UU86</accession>
<comment type="similarity">
    <text evidence="1 3 4">Belongs to the ArsC family.</text>
</comment>
<gene>
    <name evidence="5" type="ORF">GCM10008024_35720</name>
    <name evidence="6" type="ORF">SAMN05444006_12231</name>
</gene>
<evidence type="ECO:0000256" key="1">
    <source>
        <dbReference type="ARBA" id="ARBA00007198"/>
    </source>
</evidence>
<evidence type="ECO:0000256" key="3">
    <source>
        <dbReference type="PROSITE-ProRule" id="PRU01282"/>
    </source>
</evidence>
<organism evidence="5 8">
    <name type="scientific">Allgaiera indica</name>
    <dbReference type="NCBI Taxonomy" id="765699"/>
    <lineage>
        <taxon>Bacteria</taxon>
        <taxon>Pseudomonadati</taxon>
        <taxon>Pseudomonadota</taxon>
        <taxon>Alphaproteobacteria</taxon>
        <taxon>Rhodobacterales</taxon>
        <taxon>Paracoccaceae</taxon>
        <taxon>Allgaiera</taxon>
    </lineage>
</organism>
<protein>
    <recommendedName>
        <fullName evidence="4">Arsenate reductase</fullName>
        <ecNumber evidence="4">1.20.4.1</ecNumber>
    </recommendedName>
</protein>
<dbReference type="Proteomes" id="UP000199541">
    <property type="component" value="Unassembled WGS sequence"/>
</dbReference>
<comment type="catalytic activity">
    <reaction evidence="4">
        <text>[glutaredoxin]-dithiol + arsenate + glutathione + H(+) = glutathionyl-S-S-[glutaredoxin] + arsenite + H2O</text>
        <dbReference type="Rhea" id="RHEA:22016"/>
        <dbReference type="Rhea" id="RHEA-COMP:10729"/>
        <dbReference type="Rhea" id="RHEA-COMP:17668"/>
        <dbReference type="ChEBI" id="CHEBI:15377"/>
        <dbReference type="ChEBI" id="CHEBI:15378"/>
        <dbReference type="ChEBI" id="CHEBI:29242"/>
        <dbReference type="ChEBI" id="CHEBI:29950"/>
        <dbReference type="ChEBI" id="CHEBI:48597"/>
        <dbReference type="ChEBI" id="CHEBI:57925"/>
        <dbReference type="ChEBI" id="CHEBI:146199"/>
        <dbReference type="EC" id="1.20.4.1"/>
    </reaction>
</comment>
<comment type="caution">
    <text evidence="5">The sequence shown here is derived from an EMBL/GenBank/DDBJ whole genome shotgun (WGS) entry which is preliminary data.</text>
</comment>
<dbReference type="Pfam" id="PF03960">
    <property type="entry name" value="ArsC"/>
    <property type="match status" value="1"/>
</dbReference>
<reference evidence="5" key="1">
    <citation type="journal article" date="2014" name="Int. J. Syst. Evol. Microbiol.">
        <title>Complete genome sequence of Corynebacterium casei LMG S-19264T (=DSM 44701T), isolated from a smear-ripened cheese.</title>
        <authorList>
            <consortium name="US DOE Joint Genome Institute (JGI-PGF)"/>
            <person name="Walter F."/>
            <person name="Albersmeier A."/>
            <person name="Kalinowski J."/>
            <person name="Ruckert C."/>
        </authorList>
    </citation>
    <scope>NUCLEOTIDE SEQUENCE</scope>
    <source>
        <strain evidence="5">CGMCC 1.10859</strain>
    </source>
</reference>
<evidence type="ECO:0000313" key="7">
    <source>
        <dbReference type="Proteomes" id="UP000199541"/>
    </source>
</evidence>
<name>A0AAN4UU86_9RHOB</name>
<dbReference type="RefSeq" id="WP_035838399.1">
    <property type="nucleotide sequence ID" value="NZ_BNAB01000023.1"/>
</dbReference>